<gene>
    <name evidence="2" type="ORF">G7067_03980</name>
</gene>
<dbReference type="RefSeq" id="WP_166322159.1">
    <property type="nucleotide sequence ID" value="NZ_CP049934.1"/>
</dbReference>
<evidence type="ECO:0000313" key="2">
    <source>
        <dbReference type="EMBL" id="QIM15763.1"/>
    </source>
</evidence>
<dbReference type="EMBL" id="CP049934">
    <property type="protein sequence ID" value="QIM15763.1"/>
    <property type="molecule type" value="Genomic_DNA"/>
</dbReference>
<reference evidence="2 3" key="1">
    <citation type="submission" date="2020-03" db="EMBL/GenBank/DDBJ databases">
        <title>Leucobacter sp. nov., isolated from beetles.</title>
        <authorList>
            <person name="Hyun D.-W."/>
            <person name="Bae J.-W."/>
        </authorList>
    </citation>
    <scope>NUCLEOTIDE SEQUENCE [LARGE SCALE GENOMIC DNA]</scope>
    <source>
        <strain evidence="2 3">HDW9B</strain>
    </source>
</reference>
<name>A0A6G8FHJ7_9MICO</name>
<dbReference type="AlphaFoldDB" id="A0A6G8FHJ7"/>
<dbReference type="KEGG" id="lins:G7067_03980"/>
<proteinExistence type="predicted"/>
<dbReference type="NCBIfam" id="TIGR01552">
    <property type="entry name" value="phd_fam"/>
    <property type="match status" value="1"/>
</dbReference>
<keyword evidence="3" id="KW-1185">Reference proteome</keyword>
<sequence>MKTIPLSEFKVNPSKFMAEEITVTKNGKPLSVVTPVAADAQQPDLDGIKFGIKLIASMMTDEEVDNAKQEIAQLREQTVEAANG</sequence>
<keyword evidence="1" id="KW-0175">Coiled coil</keyword>
<accession>A0A6G8FHJ7</accession>
<dbReference type="Proteomes" id="UP000501387">
    <property type="component" value="Chromosome"/>
</dbReference>
<evidence type="ECO:0000313" key="3">
    <source>
        <dbReference type="Proteomes" id="UP000501387"/>
    </source>
</evidence>
<feature type="coiled-coil region" evidence="1">
    <location>
        <begin position="57"/>
        <end position="84"/>
    </location>
</feature>
<protein>
    <submittedName>
        <fullName evidence="2">Type II toxin-antitoxin system Phd/YefM family antitoxin</fullName>
    </submittedName>
</protein>
<evidence type="ECO:0000256" key="1">
    <source>
        <dbReference type="SAM" id="Coils"/>
    </source>
</evidence>
<organism evidence="2 3">
    <name type="scientific">Leucobacter insecticola</name>
    <dbReference type="NCBI Taxonomy" id="2714934"/>
    <lineage>
        <taxon>Bacteria</taxon>
        <taxon>Bacillati</taxon>
        <taxon>Actinomycetota</taxon>
        <taxon>Actinomycetes</taxon>
        <taxon>Micrococcales</taxon>
        <taxon>Microbacteriaceae</taxon>
        <taxon>Leucobacter</taxon>
    </lineage>
</organism>